<dbReference type="PANTHER" id="PTHR43649:SF29">
    <property type="entry name" value="OSMOPROTECTIVE COMPOUNDS-BINDING PROTEIN GGTB"/>
    <property type="match status" value="1"/>
</dbReference>
<feature type="region of interest" description="Disordered" evidence="3">
    <location>
        <begin position="56"/>
        <end position="84"/>
    </location>
</feature>
<keyword evidence="5" id="KW-1185">Reference proteome</keyword>
<dbReference type="Gene3D" id="3.40.190.10">
    <property type="entry name" value="Periplasmic binding protein-like II"/>
    <property type="match status" value="2"/>
</dbReference>
<dbReference type="SUPFAM" id="SSF53850">
    <property type="entry name" value="Periplasmic binding protein-like II"/>
    <property type="match status" value="1"/>
</dbReference>
<dbReference type="InterPro" id="IPR006059">
    <property type="entry name" value="SBP"/>
</dbReference>
<gene>
    <name evidence="4" type="ORF">EV213_11444</name>
</gene>
<comment type="similarity">
    <text evidence="1">Belongs to the bacterial solute-binding protein 1 family.</text>
</comment>
<proteinExistence type="inferred from homology"/>
<sequence length="498" mass="55312">MLSRKVASNALSSESSLARPINHSGGKTMFKLKSRSLSLILMLMMVVILSACASSDTTSNSGASATDTAPSSESNSSSETDASSEFSGTLKVQLIGSFSLDDKTDPVTGVTSKGVHVLKEEFEKRYPGVTVEFVLMGWDNYNEKTQTMLQSNAADVYQLPGIATFAEQGLLEPLQPFIEEDSFDLDVYLNGQIDGWRAMGPEDEQPEIYGLPFIGDARVLVYDKKLFDDWGVEYLSEEPTMEEILEKAKKMTGTNPETGEQNYGITFKGSDAADSVMNINESLGGQWGTGFLWKDMQVEFDTPTMIQAAEMMVEANQYAPEGTLVNQGSEDFFTEDNNVAINLRVPPGFINSLETFGTQDRYQATLLFENTDKGMGGMFAGSPFAIGESSTNHELAWEWLKFSSSDFFQKYMWEERRTESMPVIKAAKDWESVKAIPQMDVILKQMGQLWAPRYPYRAGQPRYILSENIELILLGEITPEEGLTSAQEEAEKWLSSQQ</sequence>
<evidence type="ECO:0000256" key="3">
    <source>
        <dbReference type="SAM" id="MobiDB-lite"/>
    </source>
</evidence>
<accession>A0A4R6TYX3</accession>
<organism evidence="4 5">
    <name type="scientific">Aureibacillus halotolerans</name>
    <dbReference type="NCBI Taxonomy" id="1508390"/>
    <lineage>
        <taxon>Bacteria</taxon>
        <taxon>Bacillati</taxon>
        <taxon>Bacillota</taxon>
        <taxon>Bacilli</taxon>
        <taxon>Bacillales</taxon>
        <taxon>Bacillaceae</taxon>
        <taxon>Aureibacillus</taxon>
    </lineage>
</organism>
<feature type="compositionally biased region" description="Polar residues" evidence="3">
    <location>
        <begin position="56"/>
        <end position="70"/>
    </location>
</feature>
<dbReference type="EMBL" id="SNYJ01000014">
    <property type="protein sequence ID" value="TDQ37165.1"/>
    <property type="molecule type" value="Genomic_DNA"/>
</dbReference>
<evidence type="ECO:0000256" key="2">
    <source>
        <dbReference type="ARBA" id="ARBA00022448"/>
    </source>
</evidence>
<dbReference type="Pfam" id="PF01547">
    <property type="entry name" value="SBP_bac_1"/>
    <property type="match status" value="1"/>
</dbReference>
<evidence type="ECO:0000256" key="1">
    <source>
        <dbReference type="ARBA" id="ARBA00008520"/>
    </source>
</evidence>
<evidence type="ECO:0000313" key="5">
    <source>
        <dbReference type="Proteomes" id="UP000295632"/>
    </source>
</evidence>
<reference evidence="4 5" key="1">
    <citation type="submission" date="2019-03" db="EMBL/GenBank/DDBJ databases">
        <title>Genomic Encyclopedia of Type Strains, Phase IV (KMG-IV): sequencing the most valuable type-strain genomes for metagenomic binning, comparative biology and taxonomic classification.</title>
        <authorList>
            <person name="Goeker M."/>
        </authorList>
    </citation>
    <scope>NUCLEOTIDE SEQUENCE [LARGE SCALE GENOMIC DNA]</scope>
    <source>
        <strain evidence="4 5">DSM 28697</strain>
    </source>
</reference>
<dbReference type="InterPro" id="IPR050490">
    <property type="entry name" value="Bact_solute-bd_prot1"/>
</dbReference>
<comment type="caution">
    <text evidence="4">The sequence shown here is derived from an EMBL/GenBank/DDBJ whole genome shotgun (WGS) entry which is preliminary data.</text>
</comment>
<protein>
    <submittedName>
        <fullName evidence="4">ABC-type glycerol-3-phosphate transport system substrate-binding protein</fullName>
    </submittedName>
</protein>
<feature type="compositionally biased region" description="Low complexity" evidence="3">
    <location>
        <begin position="71"/>
        <end position="84"/>
    </location>
</feature>
<dbReference type="AlphaFoldDB" id="A0A4R6TYX3"/>
<dbReference type="PANTHER" id="PTHR43649">
    <property type="entry name" value="ARABINOSE-BINDING PROTEIN-RELATED"/>
    <property type="match status" value="1"/>
</dbReference>
<name>A0A4R6TYX3_9BACI</name>
<keyword evidence="2" id="KW-0813">Transport</keyword>
<dbReference type="Proteomes" id="UP000295632">
    <property type="component" value="Unassembled WGS sequence"/>
</dbReference>
<evidence type="ECO:0000313" key="4">
    <source>
        <dbReference type="EMBL" id="TDQ37165.1"/>
    </source>
</evidence>